<organism evidence="1 2">
    <name type="scientific">Vibrio nereis</name>
    <dbReference type="NCBI Taxonomy" id="693"/>
    <lineage>
        <taxon>Bacteria</taxon>
        <taxon>Pseudomonadati</taxon>
        <taxon>Pseudomonadota</taxon>
        <taxon>Gammaproteobacteria</taxon>
        <taxon>Vibrionales</taxon>
        <taxon>Vibrionaceae</taxon>
        <taxon>Vibrio</taxon>
    </lineage>
</organism>
<evidence type="ECO:0000313" key="1">
    <source>
        <dbReference type="EMBL" id="KOO04832.1"/>
    </source>
</evidence>
<dbReference type="PATRIC" id="fig|693.5.peg.802"/>
<dbReference type="AlphaFoldDB" id="A0A0M0HSE5"/>
<gene>
    <name evidence="1" type="ORF">AKJ17_03975</name>
</gene>
<reference evidence="2" key="1">
    <citation type="submission" date="2015-08" db="EMBL/GenBank/DDBJ databases">
        <title>Vibrio galatheae sp. nov., a novel member of the Vibrionaceae family isolated from the Solomon Islands.</title>
        <authorList>
            <person name="Giubergia S."/>
            <person name="Machado H."/>
            <person name="Mateiu R.V."/>
            <person name="Gram L."/>
        </authorList>
    </citation>
    <scope>NUCLEOTIDE SEQUENCE [LARGE SCALE GENOMIC DNA]</scope>
    <source>
        <strain evidence="2">DSM 19584</strain>
    </source>
</reference>
<proteinExistence type="predicted"/>
<sequence length="49" mass="5305">MNANQAAATYSAEMAISPKREVVIREITSLAKMASLLAVPFLLLSLAWI</sequence>
<dbReference type="Proteomes" id="UP000037515">
    <property type="component" value="Unassembled WGS sequence"/>
</dbReference>
<accession>A0A0M0HSE5</accession>
<dbReference type="RefSeq" id="WP_053394490.1">
    <property type="nucleotide sequence ID" value="NZ_CANLZT010000001.1"/>
</dbReference>
<evidence type="ECO:0000313" key="2">
    <source>
        <dbReference type="Proteomes" id="UP000037515"/>
    </source>
</evidence>
<keyword evidence="2" id="KW-1185">Reference proteome</keyword>
<name>A0A0M0HSE5_VIBNE</name>
<protein>
    <submittedName>
        <fullName evidence="1">Transcriptional regulator</fullName>
    </submittedName>
</protein>
<dbReference type="EMBL" id="LHPJ01000004">
    <property type="protein sequence ID" value="KOO04832.1"/>
    <property type="molecule type" value="Genomic_DNA"/>
</dbReference>
<comment type="caution">
    <text evidence="1">The sequence shown here is derived from an EMBL/GenBank/DDBJ whole genome shotgun (WGS) entry which is preliminary data.</text>
</comment>